<organism evidence="1 2">
    <name type="scientific">Maritimibacter fusiformis</name>
    <dbReference type="NCBI Taxonomy" id="2603819"/>
    <lineage>
        <taxon>Bacteria</taxon>
        <taxon>Pseudomonadati</taxon>
        <taxon>Pseudomonadota</taxon>
        <taxon>Alphaproteobacteria</taxon>
        <taxon>Rhodobacterales</taxon>
        <taxon>Roseobacteraceae</taxon>
        <taxon>Maritimibacter</taxon>
    </lineage>
</organism>
<keyword evidence="1" id="KW-0808">Transferase</keyword>
<evidence type="ECO:0000313" key="2">
    <source>
        <dbReference type="Proteomes" id="UP000322080"/>
    </source>
</evidence>
<dbReference type="Gene3D" id="3.40.50.2000">
    <property type="entry name" value="Glycogen Phosphorylase B"/>
    <property type="match status" value="2"/>
</dbReference>
<sequence>MTDSRIVIVNDESRARGGATVLALTAARDLVARGHEVIWLTGDAGDSPELARLGVEVVALGERALLETPRGRAAISGIHNAAAHRMIADFVARRDTPGTVYHVHAWSQILSPAVFAALAPVAERTLIHAHDMFLACPNGVFMDYRRDEVCTRVPLSASCIVTNCDKRSFLHKLWRVARQKALWRAMAPFEAWAGILVLHPAMKPRLARAGFCEAGMTTLRNPVQPYTTRRIEAEANRGVVYVGRLEADKGVGELAAAAAHAGVALTLVGDGAMRAELAARYPRMRITGWVDSGQIGAHVADARALVMPSRHPEPFALVIAEAAASGLPVLVSDTALMAGEVVEAGLGLSFDILSPGSLEAALERITSLPDDEVRAMSERGFSGEVALGHSPDGWIDALEAQYARVRAGVRA</sequence>
<name>A0A5D0RN87_9RHOB</name>
<dbReference type="CDD" id="cd03801">
    <property type="entry name" value="GT4_PimA-like"/>
    <property type="match status" value="1"/>
</dbReference>
<dbReference type="GO" id="GO:0016757">
    <property type="term" value="F:glycosyltransferase activity"/>
    <property type="evidence" value="ECO:0007669"/>
    <property type="project" value="TreeGrafter"/>
</dbReference>
<protein>
    <submittedName>
        <fullName evidence="1">Glycosyltransferase family 4 protein</fullName>
    </submittedName>
</protein>
<dbReference type="PANTHER" id="PTHR45947">
    <property type="entry name" value="SULFOQUINOVOSYL TRANSFERASE SQD2"/>
    <property type="match status" value="1"/>
</dbReference>
<accession>A0A5D0RN87</accession>
<dbReference type="Proteomes" id="UP000322080">
    <property type="component" value="Unassembled WGS sequence"/>
</dbReference>
<keyword evidence="2" id="KW-1185">Reference proteome</keyword>
<dbReference type="EMBL" id="VSIY01000004">
    <property type="protein sequence ID" value="TYB82416.1"/>
    <property type="molecule type" value="Genomic_DNA"/>
</dbReference>
<dbReference type="AlphaFoldDB" id="A0A5D0RN87"/>
<gene>
    <name evidence="1" type="ORF">FVF75_06790</name>
</gene>
<dbReference type="RefSeq" id="WP_148377179.1">
    <property type="nucleotide sequence ID" value="NZ_VSIY01000004.1"/>
</dbReference>
<comment type="caution">
    <text evidence="1">The sequence shown here is derived from an EMBL/GenBank/DDBJ whole genome shotgun (WGS) entry which is preliminary data.</text>
</comment>
<dbReference type="PANTHER" id="PTHR45947:SF3">
    <property type="entry name" value="SULFOQUINOVOSYL TRANSFERASE SQD2"/>
    <property type="match status" value="1"/>
</dbReference>
<evidence type="ECO:0000313" key="1">
    <source>
        <dbReference type="EMBL" id="TYB82416.1"/>
    </source>
</evidence>
<dbReference type="InterPro" id="IPR050194">
    <property type="entry name" value="Glycosyltransferase_grp1"/>
</dbReference>
<proteinExistence type="predicted"/>
<dbReference type="SUPFAM" id="SSF53756">
    <property type="entry name" value="UDP-Glycosyltransferase/glycogen phosphorylase"/>
    <property type="match status" value="1"/>
</dbReference>
<reference evidence="1 2" key="1">
    <citation type="submission" date="2019-08" db="EMBL/GenBank/DDBJ databases">
        <title>Identification of a novel species of the genus Boseongicola.</title>
        <authorList>
            <person name="Zhang X.-Q."/>
        </authorList>
    </citation>
    <scope>NUCLEOTIDE SEQUENCE [LARGE SCALE GENOMIC DNA]</scope>
    <source>
        <strain evidence="1 2">HY14</strain>
    </source>
</reference>
<dbReference type="Pfam" id="PF13692">
    <property type="entry name" value="Glyco_trans_1_4"/>
    <property type="match status" value="1"/>
</dbReference>